<dbReference type="InterPro" id="IPR001650">
    <property type="entry name" value="Helicase_C-like"/>
</dbReference>
<organism evidence="8 9">
    <name type="scientific">Iphiclides podalirius</name>
    <name type="common">scarce swallowtail</name>
    <dbReference type="NCBI Taxonomy" id="110791"/>
    <lineage>
        <taxon>Eukaryota</taxon>
        <taxon>Metazoa</taxon>
        <taxon>Ecdysozoa</taxon>
        <taxon>Arthropoda</taxon>
        <taxon>Hexapoda</taxon>
        <taxon>Insecta</taxon>
        <taxon>Pterygota</taxon>
        <taxon>Neoptera</taxon>
        <taxon>Endopterygota</taxon>
        <taxon>Lepidoptera</taxon>
        <taxon>Glossata</taxon>
        <taxon>Ditrysia</taxon>
        <taxon>Papilionoidea</taxon>
        <taxon>Papilionidae</taxon>
        <taxon>Papilioninae</taxon>
        <taxon>Iphiclides</taxon>
    </lineage>
</organism>
<dbReference type="EC" id="3.6.4.13" evidence="1"/>
<dbReference type="PANTHER" id="PTHR47958">
    <property type="entry name" value="ATP-DEPENDENT RNA HELICASE DBP3"/>
    <property type="match status" value="1"/>
</dbReference>
<dbReference type="InterPro" id="IPR014001">
    <property type="entry name" value="Helicase_ATP-bd"/>
</dbReference>
<gene>
    <name evidence="8" type="ORF">IPOD504_LOCUS1933</name>
</gene>
<evidence type="ECO:0000259" key="6">
    <source>
        <dbReference type="PROSITE" id="PS51192"/>
    </source>
</evidence>
<dbReference type="Proteomes" id="UP000837857">
    <property type="component" value="Chromosome 11"/>
</dbReference>
<keyword evidence="3" id="KW-0378">Hydrolase</keyword>
<evidence type="ECO:0000256" key="1">
    <source>
        <dbReference type="ARBA" id="ARBA00012552"/>
    </source>
</evidence>
<dbReference type="PROSITE" id="PS51194">
    <property type="entry name" value="HELICASE_CTER"/>
    <property type="match status" value="1"/>
</dbReference>
<keyword evidence="5" id="KW-0067">ATP-binding</keyword>
<reference evidence="8" key="1">
    <citation type="submission" date="2022-03" db="EMBL/GenBank/DDBJ databases">
        <authorList>
            <person name="Martin H S."/>
        </authorList>
    </citation>
    <scope>NUCLEOTIDE SEQUENCE</scope>
</reference>
<dbReference type="Pfam" id="PF00271">
    <property type="entry name" value="Helicase_C"/>
    <property type="match status" value="1"/>
</dbReference>
<dbReference type="SMART" id="SM00490">
    <property type="entry name" value="HELICc"/>
    <property type="match status" value="1"/>
</dbReference>
<sequence length="367" mass="42733">MALNTTVLFLRRNSIRSVYQNIKLLQYQVNLKSRRVISFDGFGKNYLSTLHLKKNFDKRFYSTQTAQQDLVEYYNEHNITIIGENVPSPFRDIENYEADRMLDMGFEPQIREALEGVPYERQLLMFSATWPKEVQHLAKDYLGEYIQVNVGSTELSANHNIQQNFHICDQENKMDKFRSIMHDISSQGVGKVLVFTNTKRFVDTLALTLRRNGWPAVGIHGDKTQNQRDAIIHKFKSGNTNILVATDVAARGLDVDGVTHVINYDFPNTSEDYIHRIGRTGRSQNKGISHTLLIDDDARHAKSLMSILKEANQPVPKDLEDLARSYNVTKGKENQMKFKPKQFSRWDTNKRWNRFRNRNNFNKYDDY</sequence>
<dbReference type="PROSITE" id="PS51192">
    <property type="entry name" value="HELICASE_ATP_BIND_1"/>
    <property type="match status" value="1"/>
</dbReference>
<evidence type="ECO:0000256" key="4">
    <source>
        <dbReference type="ARBA" id="ARBA00022806"/>
    </source>
</evidence>
<proteinExistence type="predicted"/>
<evidence type="ECO:0000313" key="9">
    <source>
        <dbReference type="Proteomes" id="UP000837857"/>
    </source>
</evidence>
<dbReference type="Pfam" id="PF00270">
    <property type="entry name" value="DEAD"/>
    <property type="match status" value="1"/>
</dbReference>
<evidence type="ECO:0000256" key="2">
    <source>
        <dbReference type="ARBA" id="ARBA00022741"/>
    </source>
</evidence>
<dbReference type="SUPFAM" id="SSF52540">
    <property type="entry name" value="P-loop containing nucleoside triphosphate hydrolases"/>
    <property type="match status" value="1"/>
</dbReference>
<keyword evidence="4" id="KW-0347">Helicase</keyword>
<feature type="domain" description="Helicase ATP-binding" evidence="6">
    <location>
        <begin position="1"/>
        <end position="148"/>
    </location>
</feature>
<dbReference type="InterPro" id="IPR011545">
    <property type="entry name" value="DEAD/DEAH_box_helicase_dom"/>
</dbReference>
<dbReference type="CDD" id="cd18787">
    <property type="entry name" value="SF2_C_DEAD"/>
    <property type="match status" value="1"/>
</dbReference>
<evidence type="ECO:0000256" key="5">
    <source>
        <dbReference type="ARBA" id="ARBA00022840"/>
    </source>
</evidence>
<keyword evidence="9" id="KW-1185">Reference proteome</keyword>
<protein>
    <recommendedName>
        <fullName evidence="1">RNA helicase</fullName>
        <ecNumber evidence="1">3.6.4.13</ecNumber>
    </recommendedName>
</protein>
<dbReference type="Gene3D" id="3.40.50.300">
    <property type="entry name" value="P-loop containing nucleotide triphosphate hydrolases"/>
    <property type="match status" value="2"/>
</dbReference>
<name>A0ABN8HQD3_9NEOP</name>
<feature type="domain" description="Helicase C-terminal" evidence="7">
    <location>
        <begin position="160"/>
        <end position="323"/>
    </location>
</feature>
<keyword evidence="2" id="KW-0547">Nucleotide-binding</keyword>
<dbReference type="EMBL" id="OW152823">
    <property type="protein sequence ID" value="CAH2039735.1"/>
    <property type="molecule type" value="Genomic_DNA"/>
</dbReference>
<accession>A0ABN8HQD3</accession>
<feature type="non-terminal residue" evidence="8">
    <location>
        <position position="367"/>
    </location>
</feature>
<dbReference type="InterPro" id="IPR027417">
    <property type="entry name" value="P-loop_NTPase"/>
</dbReference>
<evidence type="ECO:0000259" key="7">
    <source>
        <dbReference type="PROSITE" id="PS51194"/>
    </source>
</evidence>
<evidence type="ECO:0000256" key="3">
    <source>
        <dbReference type="ARBA" id="ARBA00022801"/>
    </source>
</evidence>
<evidence type="ECO:0000313" key="8">
    <source>
        <dbReference type="EMBL" id="CAH2039735.1"/>
    </source>
</evidence>